<proteinExistence type="predicted"/>
<reference evidence="1" key="1">
    <citation type="journal article" date="2014" name="Front. Microbiol.">
        <title>High frequency of phylogenetically diverse reductive dehalogenase-homologous genes in deep subseafloor sedimentary metagenomes.</title>
        <authorList>
            <person name="Kawai M."/>
            <person name="Futagami T."/>
            <person name="Toyoda A."/>
            <person name="Takaki Y."/>
            <person name="Nishi S."/>
            <person name="Hori S."/>
            <person name="Arai W."/>
            <person name="Tsubouchi T."/>
            <person name="Morono Y."/>
            <person name="Uchiyama I."/>
            <person name="Ito T."/>
            <person name="Fujiyama A."/>
            <person name="Inagaki F."/>
            <person name="Takami H."/>
        </authorList>
    </citation>
    <scope>NUCLEOTIDE SEQUENCE</scope>
    <source>
        <strain evidence="1">Expedition CK06-06</strain>
    </source>
</reference>
<comment type="caution">
    <text evidence="1">The sequence shown here is derived from an EMBL/GenBank/DDBJ whole genome shotgun (WGS) entry which is preliminary data.</text>
</comment>
<evidence type="ECO:0000313" key="1">
    <source>
        <dbReference type="EMBL" id="GAI62947.1"/>
    </source>
</evidence>
<dbReference type="EMBL" id="BARW01003064">
    <property type="protein sequence ID" value="GAI62947.1"/>
    <property type="molecule type" value="Genomic_DNA"/>
</dbReference>
<name>X1Q359_9ZZZZ</name>
<organism evidence="1">
    <name type="scientific">marine sediment metagenome</name>
    <dbReference type="NCBI Taxonomy" id="412755"/>
    <lineage>
        <taxon>unclassified sequences</taxon>
        <taxon>metagenomes</taxon>
        <taxon>ecological metagenomes</taxon>
    </lineage>
</organism>
<protein>
    <submittedName>
        <fullName evidence="1">Uncharacterized protein</fullName>
    </submittedName>
</protein>
<sequence length="69" mass="7847">MPKYLCPKCKGVFCGWVMKHKYKGICPVCGGELREVYPDNKDSRKVEGSHKEAPEVYSGAILEIYARRP</sequence>
<gene>
    <name evidence="1" type="ORF">S12H4_08055</name>
</gene>
<dbReference type="AlphaFoldDB" id="X1Q359"/>
<accession>X1Q359</accession>